<proteinExistence type="predicted"/>
<gene>
    <name evidence="1" type="ORF">T02_9454</name>
</gene>
<accession>A0A0V1KU31</accession>
<dbReference type="AlphaFoldDB" id="A0A0V1KU31"/>
<organism evidence="1 2">
    <name type="scientific">Trichinella nativa</name>
    <dbReference type="NCBI Taxonomy" id="6335"/>
    <lineage>
        <taxon>Eukaryota</taxon>
        <taxon>Metazoa</taxon>
        <taxon>Ecdysozoa</taxon>
        <taxon>Nematoda</taxon>
        <taxon>Enoplea</taxon>
        <taxon>Dorylaimia</taxon>
        <taxon>Trichinellida</taxon>
        <taxon>Trichinellidae</taxon>
        <taxon>Trichinella</taxon>
    </lineage>
</organism>
<dbReference type="Proteomes" id="UP000054721">
    <property type="component" value="Unassembled WGS sequence"/>
</dbReference>
<keyword evidence="2" id="KW-1185">Reference proteome</keyword>
<name>A0A0V1KU31_9BILA</name>
<protein>
    <submittedName>
        <fullName evidence="1">Uncharacterized protein</fullName>
    </submittedName>
</protein>
<dbReference type="EMBL" id="JYDW01000256">
    <property type="protein sequence ID" value="KRZ50625.1"/>
    <property type="molecule type" value="Genomic_DNA"/>
</dbReference>
<evidence type="ECO:0000313" key="1">
    <source>
        <dbReference type="EMBL" id="KRZ50625.1"/>
    </source>
</evidence>
<evidence type="ECO:0000313" key="2">
    <source>
        <dbReference type="Proteomes" id="UP000054721"/>
    </source>
</evidence>
<sequence length="96" mass="11074">MLWARIKPGLIALLEELNFMESFNDFLTVLINMYCVSKHKMKQERLGIIVGISNEHEIVKSPLSLIQFDVCSNCFLQKCKSIKTLKADSYLKHLTL</sequence>
<reference evidence="1 2" key="1">
    <citation type="submission" date="2015-05" db="EMBL/GenBank/DDBJ databases">
        <title>Evolution of Trichinella species and genotypes.</title>
        <authorList>
            <person name="Korhonen P.K."/>
            <person name="Edoardo P."/>
            <person name="Giuseppe L.R."/>
            <person name="Gasser R.B."/>
        </authorList>
    </citation>
    <scope>NUCLEOTIDE SEQUENCE [LARGE SCALE GENOMIC DNA]</scope>
    <source>
        <strain evidence="1">ISS10</strain>
    </source>
</reference>
<comment type="caution">
    <text evidence="1">The sequence shown here is derived from an EMBL/GenBank/DDBJ whole genome shotgun (WGS) entry which is preliminary data.</text>
</comment>